<accession>A0ABT7B055</accession>
<keyword evidence="2" id="KW-1185">Reference proteome</keyword>
<evidence type="ECO:0008006" key="3">
    <source>
        <dbReference type="Google" id="ProtNLM"/>
    </source>
</evidence>
<gene>
    <name evidence="1" type="ORF">PMG25_00180</name>
</gene>
<dbReference type="RefSeq" id="WP_283764893.1">
    <property type="nucleotide sequence ID" value="NZ_JAQOSO010000001.1"/>
</dbReference>
<name>A0ABT7B055_9CYAN</name>
<sequence length="83" mass="9601">MLKFVILFLGAFTLILWTTLISNPVQAQPPSEQTVVYSWGYNHVGSHQRVCKQLESVVELDPRYRDKPSLHTYSRVVSDRYCS</sequence>
<dbReference type="Proteomes" id="UP001235849">
    <property type="component" value="Unassembled WGS sequence"/>
</dbReference>
<protein>
    <recommendedName>
        <fullName evidence="3">Secreted protein</fullName>
    </recommendedName>
</protein>
<proteinExistence type="predicted"/>
<organism evidence="1 2">
    <name type="scientific">Roseofilum capinflatum BLCC-M114</name>
    <dbReference type="NCBI Taxonomy" id="3022440"/>
    <lineage>
        <taxon>Bacteria</taxon>
        <taxon>Bacillati</taxon>
        <taxon>Cyanobacteriota</taxon>
        <taxon>Cyanophyceae</taxon>
        <taxon>Desertifilales</taxon>
        <taxon>Desertifilaceae</taxon>
        <taxon>Roseofilum</taxon>
        <taxon>Roseofilum capinflatum</taxon>
    </lineage>
</organism>
<dbReference type="EMBL" id="JAQOSO010000001">
    <property type="protein sequence ID" value="MDJ1172505.1"/>
    <property type="molecule type" value="Genomic_DNA"/>
</dbReference>
<evidence type="ECO:0000313" key="1">
    <source>
        <dbReference type="EMBL" id="MDJ1172505.1"/>
    </source>
</evidence>
<evidence type="ECO:0000313" key="2">
    <source>
        <dbReference type="Proteomes" id="UP001235849"/>
    </source>
</evidence>
<comment type="caution">
    <text evidence="1">The sequence shown here is derived from an EMBL/GenBank/DDBJ whole genome shotgun (WGS) entry which is preliminary data.</text>
</comment>
<reference evidence="1 2" key="1">
    <citation type="submission" date="2023-01" db="EMBL/GenBank/DDBJ databases">
        <title>Novel diversity within Roseofilum (Cyanobacteria; Desertifilaceae) from marine benthic mats with descriptions of four novel species.</title>
        <authorList>
            <person name="Wang Y."/>
            <person name="Berthold D.E."/>
            <person name="Hu J."/>
            <person name="Lefler F.W."/>
            <person name="Laughinghouse H.D. IV."/>
        </authorList>
    </citation>
    <scope>NUCLEOTIDE SEQUENCE [LARGE SCALE GENOMIC DNA]</scope>
    <source>
        <strain evidence="1 2">BLCC-M114</strain>
    </source>
</reference>